<proteinExistence type="predicted"/>
<dbReference type="Proteomes" id="UP000027138">
    <property type="component" value="Unassembled WGS sequence"/>
</dbReference>
<dbReference type="AlphaFoldDB" id="A0A067KNL4"/>
<reference evidence="1 2" key="1">
    <citation type="journal article" date="2014" name="PLoS ONE">
        <title>Global Analysis of Gene Expression Profiles in Physic Nut (Jatropha curcas L.) Seedlings Exposed to Salt Stress.</title>
        <authorList>
            <person name="Zhang L."/>
            <person name="Zhang C."/>
            <person name="Wu P."/>
            <person name="Chen Y."/>
            <person name="Li M."/>
            <person name="Jiang H."/>
            <person name="Wu G."/>
        </authorList>
    </citation>
    <scope>NUCLEOTIDE SEQUENCE [LARGE SCALE GENOMIC DNA]</scope>
    <source>
        <strain evidence="2">cv. GZQX0401</strain>
        <tissue evidence="1">Young leaves</tissue>
    </source>
</reference>
<sequence length="103" mass="11185">MDSLVNFESDGMIVVQFWASTTSRPSWMATTAAVRRLSGDASRGRIISSSSDRGIVVRFSTVEPTGASRQAGSGKGLHSGLLRPKGYTYDFGARKHRFRMAGK</sequence>
<evidence type="ECO:0000313" key="2">
    <source>
        <dbReference type="Proteomes" id="UP000027138"/>
    </source>
</evidence>
<gene>
    <name evidence="1" type="ORF">JCGZ_06975</name>
</gene>
<accession>A0A067KNL4</accession>
<organism evidence="1 2">
    <name type="scientific">Jatropha curcas</name>
    <name type="common">Barbados nut</name>
    <dbReference type="NCBI Taxonomy" id="180498"/>
    <lineage>
        <taxon>Eukaryota</taxon>
        <taxon>Viridiplantae</taxon>
        <taxon>Streptophyta</taxon>
        <taxon>Embryophyta</taxon>
        <taxon>Tracheophyta</taxon>
        <taxon>Spermatophyta</taxon>
        <taxon>Magnoliopsida</taxon>
        <taxon>eudicotyledons</taxon>
        <taxon>Gunneridae</taxon>
        <taxon>Pentapetalae</taxon>
        <taxon>rosids</taxon>
        <taxon>fabids</taxon>
        <taxon>Malpighiales</taxon>
        <taxon>Euphorbiaceae</taxon>
        <taxon>Crotonoideae</taxon>
        <taxon>Jatropheae</taxon>
        <taxon>Jatropha</taxon>
    </lineage>
</organism>
<dbReference type="EMBL" id="KK914539">
    <property type="protein sequence ID" value="KDP33404.1"/>
    <property type="molecule type" value="Genomic_DNA"/>
</dbReference>
<keyword evidence="2" id="KW-1185">Reference proteome</keyword>
<protein>
    <submittedName>
        <fullName evidence="1">Uncharacterized protein</fullName>
    </submittedName>
</protein>
<evidence type="ECO:0000313" key="1">
    <source>
        <dbReference type="EMBL" id="KDP33404.1"/>
    </source>
</evidence>
<name>A0A067KNL4_JATCU</name>